<keyword evidence="3 7" id="KW-0812">Transmembrane</keyword>
<protein>
    <submittedName>
        <fullName evidence="8">AI-2E family transporter</fullName>
    </submittedName>
</protein>
<feature type="transmembrane region" description="Helical" evidence="7">
    <location>
        <begin position="160"/>
        <end position="179"/>
    </location>
</feature>
<gene>
    <name evidence="8" type="ORF">HF577_28565</name>
</gene>
<feature type="transmembrane region" description="Helical" evidence="7">
    <location>
        <begin position="21"/>
        <end position="40"/>
    </location>
</feature>
<feature type="region of interest" description="Disordered" evidence="6">
    <location>
        <begin position="358"/>
        <end position="394"/>
    </location>
</feature>
<comment type="caution">
    <text evidence="8">The sequence shown here is derived from an EMBL/GenBank/DDBJ whole genome shotgun (WGS) entry which is preliminary data.</text>
</comment>
<dbReference type="EMBL" id="JAAXKY010000126">
    <property type="protein sequence ID" value="NMH81033.1"/>
    <property type="molecule type" value="Genomic_DNA"/>
</dbReference>
<feature type="transmembrane region" description="Helical" evidence="7">
    <location>
        <begin position="212"/>
        <end position="234"/>
    </location>
</feature>
<feature type="transmembrane region" description="Helical" evidence="7">
    <location>
        <begin position="46"/>
        <end position="65"/>
    </location>
</feature>
<evidence type="ECO:0000256" key="2">
    <source>
        <dbReference type="ARBA" id="ARBA00009773"/>
    </source>
</evidence>
<evidence type="ECO:0000256" key="5">
    <source>
        <dbReference type="ARBA" id="ARBA00023136"/>
    </source>
</evidence>
<evidence type="ECO:0000256" key="4">
    <source>
        <dbReference type="ARBA" id="ARBA00022989"/>
    </source>
</evidence>
<keyword evidence="4 7" id="KW-1133">Transmembrane helix</keyword>
<proteinExistence type="inferred from homology"/>
<name>A0ABX1RL03_9PSEU</name>
<reference evidence="8 9" key="1">
    <citation type="submission" date="2020-04" db="EMBL/GenBank/DDBJ databases">
        <authorList>
            <person name="Klaysubun C."/>
            <person name="Duangmal K."/>
            <person name="Lipun K."/>
        </authorList>
    </citation>
    <scope>NUCLEOTIDE SEQUENCE [LARGE SCALE GENOMIC DNA]</scope>
    <source>
        <strain evidence="8 9">JCM 11839</strain>
    </source>
</reference>
<dbReference type="InterPro" id="IPR002549">
    <property type="entry name" value="AI-2E-like"/>
</dbReference>
<dbReference type="Proteomes" id="UP001296706">
    <property type="component" value="Unassembled WGS sequence"/>
</dbReference>
<evidence type="ECO:0000256" key="7">
    <source>
        <dbReference type="SAM" id="Phobius"/>
    </source>
</evidence>
<feature type="transmembrane region" description="Helical" evidence="7">
    <location>
        <begin position="240"/>
        <end position="262"/>
    </location>
</feature>
<feature type="compositionally biased region" description="Gly residues" evidence="6">
    <location>
        <begin position="383"/>
        <end position="394"/>
    </location>
</feature>
<evidence type="ECO:0000256" key="6">
    <source>
        <dbReference type="SAM" id="MobiDB-lite"/>
    </source>
</evidence>
<comment type="subcellular location">
    <subcellularLocation>
        <location evidence="1">Membrane</location>
        <topology evidence="1">Multi-pass membrane protein</topology>
    </subcellularLocation>
</comment>
<feature type="compositionally biased region" description="Basic and acidic residues" evidence="6">
    <location>
        <begin position="358"/>
        <end position="370"/>
    </location>
</feature>
<accession>A0ABX1RL03</accession>
<evidence type="ECO:0000256" key="3">
    <source>
        <dbReference type="ARBA" id="ARBA00022692"/>
    </source>
</evidence>
<dbReference type="RefSeq" id="WP_169399077.1">
    <property type="nucleotide sequence ID" value="NZ_BAAAJH010000010.1"/>
</dbReference>
<dbReference type="PANTHER" id="PTHR21716:SF64">
    <property type="entry name" value="AI-2 TRANSPORT PROTEIN TQSA"/>
    <property type="match status" value="1"/>
</dbReference>
<evidence type="ECO:0000313" key="9">
    <source>
        <dbReference type="Proteomes" id="UP001296706"/>
    </source>
</evidence>
<keyword evidence="5 7" id="KW-0472">Membrane</keyword>
<feature type="transmembrane region" description="Helical" evidence="7">
    <location>
        <begin position="274"/>
        <end position="295"/>
    </location>
</feature>
<feature type="transmembrane region" description="Helical" evidence="7">
    <location>
        <begin position="315"/>
        <end position="337"/>
    </location>
</feature>
<evidence type="ECO:0000256" key="1">
    <source>
        <dbReference type="ARBA" id="ARBA00004141"/>
    </source>
</evidence>
<dbReference type="PANTHER" id="PTHR21716">
    <property type="entry name" value="TRANSMEMBRANE PROTEIN"/>
    <property type="match status" value="1"/>
</dbReference>
<dbReference type="Pfam" id="PF01594">
    <property type="entry name" value="AI-2E_transport"/>
    <property type="match status" value="1"/>
</dbReference>
<comment type="similarity">
    <text evidence="2">Belongs to the autoinducer-2 exporter (AI-2E) (TC 2.A.86) family.</text>
</comment>
<keyword evidence="9" id="KW-1185">Reference proteome</keyword>
<feature type="transmembrane region" description="Helical" evidence="7">
    <location>
        <begin position="77"/>
        <end position="103"/>
    </location>
</feature>
<organism evidence="8 9">
    <name type="scientific">Pseudonocardia xinjiangensis</name>
    <dbReference type="NCBI Taxonomy" id="75289"/>
    <lineage>
        <taxon>Bacteria</taxon>
        <taxon>Bacillati</taxon>
        <taxon>Actinomycetota</taxon>
        <taxon>Actinomycetes</taxon>
        <taxon>Pseudonocardiales</taxon>
        <taxon>Pseudonocardiaceae</taxon>
        <taxon>Pseudonocardia</taxon>
    </lineage>
</organism>
<sequence length="394" mass="40345">MTDTARSHGVAASEGPGTRPALPRGLIVLLGLAAAVVTAAGVRAMAWLVGPVFLALVLVIAVAPVRDRLTRRGLPGWLSTLVLVLAVYAVLLVMSGVVVVSVARLATVVPQYADQAQRLVTSATDTLQQFGVGPAQLRAAEDSLDWGNVAVLLGSVLEGVAGLAANLVLLLALVLFLTVDASGIGARLAAIGGDRPQIVTALHGFAANTRTYLVVTTVFGLVVAVLDSVALLLLGVPLAITWGVLSFITNFIPNIGFVLGLVPPAVLGLLEGGWGTAVAVIVVYGVLNFVIQSLIQPRFIGNSVGLSVTVSFVSLVFWAWLIGPLGAVLAIPLTLLAKALLVDVDPRAGWADALLRDHPERLSPDDDGRRAGGPARPADEAGAEGGTAAGGTPT</sequence>
<evidence type="ECO:0000313" key="8">
    <source>
        <dbReference type="EMBL" id="NMH81033.1"/>
    </source>
</evidence>